<comment type="caution">
    <text evidence="2">The sequence shown here is derived from an EMBL/GenBank/DDBJ whole genome shotgun (WGS) entry which is preliminary data.</text>
</comment>
<sequence>MGLLGEILALPLAPVRGTGWVIDQLLLTAEREYYDPAPVLEELAQLEQELLDGTVSEEEFDRREDELLDKMARLEEHQRRLRARS</sequence>
<evidence type="ECO:0000313" key="3">
    <source>
        <dbReference type="Proteomes" id="UP001156389"/>
    </source>
</evidence>
<gene>
    <name evidence="2" type="ORF">LHJ74_01560</name>
</gene>
<reference evidence="2 3" key="1">
    <citation type="submission" date="2021-10" db="EMBL/GenBank/DDBJ databases">
        <title>Streptomyces gossypii sp. nov., isolated from soil collected from cotton field.</title>
        <authorList>
            <person name="Ge X."/>
            <person name="Chen X."/>
            <person name="Liu W."/>
        </authorList>
    </citation>
    <scope>NUCLEOTIDE SEQUENCE [LARGE SCALE GENOMIC DNA]</scope>
    <source>
        <strain evidence="2 3">N2-109</strain>
    </source>
</reference>
<feature type="coiled-coil region" evidence="1">
    <location>
        <begin position="57"/>
        <end position="84"/>
    </location>
</feature>
<dbReference type="RefSeq" id="WP_260215554.1">
    <property type="nucleotide sequence ID" value="NZ_JAJAGO010000001.1"/>
</dbReference>
<protein>
    <submittedName>
        <fullName evidence="2">Gas vesicle protein GvpG</fullName>
    </submittedName>
</protein>
<keyword evidence="3" id="KW-1185">Reference proteome</keyword>
<dbReference type="Pfam" id="PF05120">
    <property type="entry name" value="GvpG"/>
    <property type="match status" value="1"/>
</dbReference>
<evidence type="ECO:0000256" key="1">
    <source>
        <dbReference type="SAM" id="Coils"/>
    </source>
</evidence>
<name>A0ABT2JMZ9_9ACTN</name>
<proteinExistence type="predicted"/>
<keyword evidence="1" id="KW-0175">Coiled coil</keyword>
<dbReference type="Proteomes" id="UP001156389">
    <property type="component" value="Unassembled WGS sequence"/>
</dbReference>
<dbReference type="InterPro" id="IPR007804">
    <property type="entry name" value="GvpG"/>
</dbReference>
<organism evidence="2 3">
    <name type="scientific">Streptomyces gossypii</name>
    <dbReference type="NCBI Taxonomy" id="2883101"/>
    <lineage>
        <taxon>Bacteria</taxon>
        <taxon>Bacillati</taxon>
        <taxon>Actinomycetota</taxon>
        <taxon>Actinomycetes</taxon>
        <taxon>Kitasatosporales</taxon>
        <taxon>Streptomycetaceae</taxon>
        <taxon>Streptomyces</taxon>
    </lineage>
</organism>
<evidence type="ECO:0000313" key="2">
    <source>
        <dbReference type="EMBL" id="MCT2588639.1"/>
    </source>
</evidence>
<dbReference type="EMBL" id="JAJAGO010000001">
    <property type="protein sequence ID" value="MCT2588639.1"/>
    <property type="molecule type" value="Genomic_DNA"/>
</dbReference>
<accession>A0ABT2JMZ9</accession>